<accession>A0A2M8QCL9</accession>
<dbReference type="Gene3D" id="3.40.50.2000">
    <property type="entry name" value="Glycogen Phosphorylase B"/>
    <property type="match status" value="2"/>
</dbReference>
<dbReference type="PANTHER" id="PTHR45947">
    <property type="entry name" value="SULFOQUINOVOSYL TRANSFERASE SQD2"/>
    <property type="match status" value="1"/>
</dbReference>
<dbReference type="InterPro" id="IPR001296">
    <property type="entry name" value="Glyco_trans_1"/>
</dbReference>
<comment type="caution">
    <text evidence="2">The sequence shown here is derived from an EMBL/GenBank/DDBJ whole genome shotgun (WGS) entry which is preliminary data.</text>
</comment>
<name>A0A2M8QCL9_9CHLR</name>
<dbReference type="GO" id="GO:0016757">
    <property type="term" value="F:glycosyltransferase activity"/>
    <property type="evidence" value="ECO:0007669"/>
    <property type="project" value="InterPro"/>
</dbReference>
<gene>
    <name evidence="2" type="ORF">CUN48_07950</name>
</gene>
<organism evidence="2 3">
    <name type="scientific">Candidatus Thermofonsia Clade 3 bacterium</name>
    <dbReference type="NCBI Taxonomy" id="2364212"/>
    <lineage>
        <taxon>Bacteria</taxon>
        <taxon>Bacillati</taxon>
        <taxon>Chloroflexota</taxon>
        <taxon>Candidatus Thermofontia</taxon>
        <taxon>Candidatus Thermofonsia Clade 3</taxon>
    </lineage>
</organism>
<dbReference type="PANTHER" id="PTHR45947:SF3">
    <property type="entry name" value="SULFOQUINOVOSYL TRANSFERASE SQD2"/>
    <property type="match status" value="1"/>
</dbReference>
<dbReference type="SUPFAM" id="SSF53756">
    <property type="entry name" value="UDP-Glycosyltransferase/glycogen phosphorylase"/>
    <property type="match status" value="1"/>
</dbReference>
<dbReference type="EMBL" id="PGTN01000043">
    <property type="protein sequence ID" value="PJF47565.1"/>
    <property type="molecule type" value="Genomic_DNA"/>
</dbReference>
<protein>
    <submittedName>
        <fullName evidence="2">UDP-glucose--tetrahydrobiopterin glucosyltransferase</fullName>
    </submittedName>
</protein>
<dbReference type="InterPro" id="IPR050194">
    <property type="entry name" value="Glycosyltransferase_grp1"/>
</dbReference>
<dbReference type="Pfam" id="PF00534">
    <property type="entry name" value="Glycos_transf_1"/>
    <property type="match status" value="1"/>
</dbReference>
<proteinExistence type="predicted"/>
<dbReference type="Proteomes" id="UP000230790">
    <property type="component" value="Unassembled WGS sequence"/>
</dbReference>
<feature type="domain" description="Glycosyl transferase family 1" evidence="1">
    <location>
        <begin position="191"/>
        <end position="324"/>
    </location>
</feature>
<dbReference type="AlphaFoldDB" id="A0A2M8QCL9"/>
<sequence>MARRRVLFLTSPVGPLGSGEGGGVETNLMNLTPILARRGHTVAIAAPAGSVQPAPEVFVYQVGGNPPPYATTARRDAPVICQPDGVLERMWELAMRVQDQYDVIIGINYDWLAYYLTPFFKTPVGHIISIVSTIDAVDAIIRERFYEYPNHFAVNTCAQASTFPFIDPCRMMSLYGGVDLARYSLNLAPQDRICWVARISPEKGLEDAFAVAQRLRIPLDVCGKMQHPEYWEACVARYPDVDVTYHGFLNQDALHRVVRNAKALLMTPHWIEAFGNTCIEAMAGGTPVIAYNAGGPSELVQDGVSGFLVPPRDVDALVEAVRRVDRLDRRLVRKRAEKFSLERFADRYERFIEHVICGDPQALLEWELQASHPLD</sequence>
<evidence type="ECO:0000313" key="3">
    <source>
        <dbReference type="Proteomes" id="UP000230790"/>
    </source>
</evidence>
<keyword evidence="2" id="KW-0808">Transferase</keyword>
<evidence type="ECO:0000259" key="1">
    <source>
        <dbReference type="Pfam" id="PF00534"/>
    </source>
</evidence>
<evidence type="ECO:0000313" key="2">
    <source>
        <dbReference type="EMBL" id="PJF47565.1"/>
    </source>
</evidence>
<reference evidence="2 3" key="1">
    <citation type="submission" date="2017-11" db="EMBL/GenBank/DDBJ databases">
        <title>Evolution of Phototrophy in the Chloroflexi Phylum Driven by Horizontal Gene Transfer.</title>
        <authorList>
            <person name="Ward L.M."/>
            <person name="Hemp J."/>
            <person name="Shih P.M."/>
            <person name="Mcglynn S.E."/>
            <person name="Fischer W."/>
        </authorList>
    </citation>
    <scope>NUCLEOTIDE SEQUENCE [LARGE SCALE GENOMIC DNA]</scope>
    <source>
        <strain evidence="2">JP3_7</strain>
    </source>
</reference>